<dbReference type="PANTHER" id="PTHR30336">
    <property type="entry name" value="INNER MEMBRANE PROTEIN, PROBABLE PERMEASE"/>
    <property type="match status" value="1"/>
</dbReference>
<proteinExistence type="predicted"/>
<accession>A0AAE3QJ34</accession>
<dbReference type="RefSeq" id="WP_311787278.1">
    <property type="nucleotide sequence ID" value="NZ_JALDYY010000008.1"/>
</dbReference>
<feature type="domain" description="DUF218" evidence="2">
    <location>
        <begin position="81"/>
        <end position="246"/>
    </location>
</feature>
<feature type="transmembrane region" description="Helical" evidence="1">
    <location>
        <begin position="37"/>
        <end position="61"/>
    </location>
</feature>
<dbReference type="Gene3D" id="3.40.50.620">
    <property type="entry name" value="HUPs"/>
    <property type="match status" value="1"/>
</dbReference>
<evidence type="ECO:0000313" key="3">
    <source>
        <dbReference type="EMBL" id="MDI7924033.1"/>
    </source>
</evidence>
<protein>
    <submittedName>
        <fullName evidence="3">YdcF family protein</fullName>
    </submittedName>
</protein>
<keyword evidence="1" id="KW-0472">Membrane</keyword>
<keyword evidence="1" id="KW-0812">Transmembrane</keyword>
<dbReference type="InterPro" id="IPR003848">
    <property type="entry name" value="DUF218"/>
</dbReference>
<evidence type="ECO:0000259" key="2">
    <source>
        <dbReference type="Pfam" id="PF02698"/>
    </source>
</evidence>
<reference evidence="3" key="1">
    <citation type="submission" date="2022-03" db="EMBL/GenBank/DDBJ databases">
        <title>Fererhizobium litorale gen. nov., sp. nov., isolated from sandy sediments of the Sea of Japan seashore.</title>
        <authorList>
            <person name="Romanenko L."/>
            <person name="Kurilenko V."/>
            <person name="Otstavnykh N."/>
            <person name="Svetashev V."/>
            <person name="Tekutyeva L."/>
            <person name="Isaeva M."/>
            <person name="Mikhailov V."/>
        </authorList>
    </citation>
    <scope>NUCLEOTIDE SEQUENCE</scope>
    <source>
        <strain evidence="3">KMM 9576</strain>
    </source>
</reference>
<dbReference type="GO" id="GO:0000270">
    <property type="term" value="P:peptidoglycan metabolic process"/>
    <property type="evidence" value="ECO:0007669"/>
    <property type="project" value="TreeGrafter"/>
</dbReference>
<keyword evidence="1" id="KW-1133">Transmembrane helix</keyword>
<dbReference type="EMBL" id="JALDYZ010000011">
    <property type="protein sequence ID" value="MDI7924033.1"/>
    <property type="molecule type" value="Genomic_DNA"/>
</dbReference>
<dbReference type="AlphaFoldDB" id="A0AAE3QJ34"/>
<comment type="caution">
    <text evidence="3">The sequence shown here is derived from an EMBL/GenBank/DDBJ whole genome shotgun (WGS) entry which is preliminary data.</text>
</comment>
<feature type="transmembrane region" description="Helical" evidence="1">
    <location>
        <begin position="7"/>
        <end position="31"/>
    </location>
</feature>
<sequence>MFLVSKLFWLIAQPLSLAFFLVLSSIFLGLFHCQKMSVASAFGAALVLFVTLFTTTGSYLLQGLEARIPASSRENREVRCMIVLGGAFETEVTTARGGIEFNGAADRFVEALRLARDYPGSRIVVSGGDGSLSGDYEGDAAAAERFFAAFGVAPARLIKEARSRTTFENARNTKALLESEGLKDCLLVTSAFHMPRSVGLFRKLGIDVVPWPVDYRTSGKVRLGLDFTQPTLNAQQTATAIREWIGLVAYYATDRTSVLYPS</sequence>
<dbReference type="InterPro" id="IPR014729">
    <property type="entry name" value="Rossmann-like_a/b/a_fold"/>
</dbReference>
<dbReference type="Proteomes" id="UP001161580">
    <property type="component" value="Unassembled WGS sequence"/>
</dbReference>
<keyword evidence="4" id="KW-1185">Reference proteome</keyword>
<evidence type="ECO:0000256" key="1">
    <source>
        <dbReference type="SAM" id="Phobius"/>
    </source>
</evidence>
<dbReference type="CDD" id="cd06259">
    <property type="entry name" value="YdcF-like"/>
    <property type="match status" value="1"/>
</dbReference>
<evidence type="ECO:0000313" key="4">
    <source>
        <dbReference type="Proteomes" id="UP001161580"/>
    </source>
</evidence>
<gene>
    <name evidence="3" type="ORF">MRS75_18360</name>
</gene>
<dbReference type="InterPro" id="IPR051599">
    <property type="entry name" value="Cell_Envelope_Assoc"/>
</dbReference>
<dbReference type="Pfam" id="PF02698">
    <property type="entry name" value="DUF218"/>
    <property type="match status" value="1"/>
</dbReference>
<dbReference type="GO" id="GO:0043164">
    <property type="term" value="P:Gram-negative-bacterium-type cell wall biogenesis"/>
    <property type="evidence" value="ECO:0007669"/>
    <property type="project" value="TreeGrafter"/>
</dbReference>
<name>A0AAE3QJ34_9HYPH</name>
<dbReference type="GO" id="GO:0005886">
    <property type="term" value="C:plasma membrane"/>
    <property type="evidence" value="ECO:0007669"/>
    <property type="project" value="TreeGrafter"/>
</dbReference>
<organism evidence="3 4">
    <name type="scientific">Ferirhizobium litorale</name>
    <dbReference type="NCBI Taxonomy" id="2927786"/>
    <lineage>
        <taxon>Bacteria</taxon>
        <taxon>Pseudomonadati</taxon>
        <taxon>Pseudomonadota</taxon>
        <taxon>Alphaproteobacteria</taxon>
        <taxon>Hyphomicrobiales</taxon>
        <taxon>Rhizobiaceae</taxon>
        <taxon>Ferirhizobium</taxon>
    </lineage>
</organism>
<dbReference type="PANTHER" id="PTHR30336:SF4">
    <property type="entry name" value="ENVELOPE BIOGENESIS FACTOR ELYC"/>
    <property type="match status" value="1"/>
</dbReference>